<dbReference type="Proteomes" id="UP000252139">
    <property type="component" value="Unassembled WGS sequence"/>
</dbReference>
<feature type="transmembrane region" description="Helical" evidence="7">
    <location>
        <begin position="463"/>
        <end position="484"/>
    </location>
</feature>
<dbReference type="GO" id="GO:0005794">
    <property type="term" value="C:Golgi apparatus"/>
    <property type="evidence" value="ECO:0007669"/>
    <property type="project" value="TreeGrafter"/>
</dbReference>
<dbReference type="EMBL" id="PJQL01001440">
    <property type="protein sequence ID" value="RCH88588.1"/>
    <property type="molecule type" value="Genomic_DNA"/>
</dbReference>
<organism evidence="10 11">
    <name type="scientific">Rhizopus azygosporus</name>
    <name type="common">Rhizopus microsporus var. azygosporus</name>
    <dbReference type="NCBI Taxonomy" id="86630"/>
    <lineage>
        <taxon>Eukaryota</taxon>
        <taxon>Fungi</taxon>
        <taxon>Fungi incertae sedis</taxon>
        <taxon>Mucoromycota</taxon>
        <taxon>Mucoromycotina</taxon>
        <taxon>Mucoromycetes</taxon>
        <taxon>Mucorales</taxon>
        <taxon>Mucorineae</taxon>
        <taxon>Rhizopodaceae</taxon>
        <taxon>Rhizopus</taxon>
    </lineage>
</organism>
<comment type="subcellular location">
    <subcellularLocation>
        <location evidence="1">Membrane</location>
        <topology evidence="1">Multi-pass membrane protein</topology>
    </subcellularLocation>
</comment>
<evidence type="ECO:0000313" key="11">
    <source>
        <dbReference type="Proteomes" id="UP000252139"/>
    </source>
</evidence>
<dbReference type="GO" id="GO:0000822">
    <property type="term" value="F:inositol hexakisphosphate binding"/>
    <property type="evidence" value="ECO:0007669"/>
    <property type="project" value="TreeGrafter"/>
</dbReference>
<comment type="similarity">
    <text evidence="2">Belongs to the SYG1 (TC 2.A.94) family.</text>
</comment>
<dbReference type="CDD" id="cd14475">
    <property type="entry name" value="SPX_SYG1_like"/>
    <property type="match status" value="1"/>
</dbReference>
<dbReference type="InterPro" id="IPR004342">
    <property type="entry name" value="EXS_C"/>
</dbReference>
<dbReference type="PANTHER" id="PTHR10783:SF103">
    <property type="entry name" value="SOLUTE CARRIER FAMILY 53 MEMBER 1"/>
    <property type="match status" value="1"/>
</dbReference>
<feature type="domain" description="EXS" evidence="8">
    <location>
        <begin position="544"/>
        <end position="734"/>
    </location>
</feature>
<evidence type="ECO:0000256" key="4">
    <source>
        <dbReference type="ARBA" id="ARBA00022989"/>
    </source>
</evidence>
<keyword evidence="3 7" id="KW-0812">Transmembrane</keyword>
<evidence type="ECO:0000259" key="8">
    <source>
        <dbReference type="PROSITE" id="PS51380"/>
    </source>
</evidence>
<feature type="transmembrane region" description="Helical" evidence="7">
    <location>
        <begin position="347"/>
        <end position="366"/>
    </location>
</feature>
<feature type="transmembrane region" description="Helical" evidence="7">
    <location>
        <begin position="520"/>
        <end position="537"/>
    </location>
</feature>
<evidence type="ECO:0000256" key="5">
    <source>
        <dbReference type="ARBA" id="ARBA00023136"/>
    </source>
</evidence>
<feature type="transmembrane region" description="Helical" evidence="7">
    <location>
        <begin position="429"/>
        <end position="451"/>
    </location>
</feature>
<keyword evidence="11" id="KW-1185">Reference proteome</keyword>
<accession>A0A367JF66</accession>
<feature type="compositionally biased region" description="Acidic residues" evidence="6">
    <location>
        <begin position="813"/>
        <end position="829"/>
    </location>
</feature>
<evidence type="ECO:0000313" key="10">
    <source>
        <dbReference type="EMBL" id="RCH88588.1"/>
    </source>
</evidence>
<dbReference type="PROSITE" id="PS51380">
    <property type="entry name" value="EXS"/>
    <property type="match status" value="1"/>
</dbReference>
<dbReference type="GO" id="GO:0005886">
    <property type="term" value="C:plasma membrane"/>
    <property type="evidence" value="ECO:0007669"/>
    <property type="project" value="TreeGrafter"/>
</dbReference>
<evidence type="ECO:0008006" key="12">
    <source>
        <dbReference type="Google" id="ProtNLM"/>
    </source>
</evidence>
<evidence type="ECO:0000256" key="6">
    <source>
        <dbReference type="SAM" id="MobiDB-lite"/>
    </source>
</evidence>
<dbReference type="STRING" id="86630.A0A367JF66"/>
<gene>
    <name evidence="10" type="ORF">CU097_004392</name>
</gene>
<feature type="region of interest" description="Disordered" evidence="6">
    <location>
        <begin position="805"/>
        <end position="829"/>
    </location>
</feature>
<dbReference type="InterPro" id="IPR004331">
    <property type="entry name" value="SPX_dom"/>
</dbReference>
<evidence type="ECO:0000256" key="3">
    <source>
        <dbReference type="ARBA" id="ARBA00022692"/>
    </source>
</evidence>
<feature type="domain" description="SPX" evidence="9">
    <location>
        <begin position="1"/>
        <end position="295"/>
    </location>
</feature>
<feature type="transmembrane region" description="Helical" evidence="7">
    <location>
        <begin position="387"/>
        <end position="409"/>
    </location>
</feature>
<dbReference type="PANTHER" id="PTHR10783">
    <property type="entry name" value="XENOTROPIC AND POLYTROPIC RETROVIRUS RECEPTOR 1-RELATED"/>
    <property type="match status" value="1"/>
</dbReference>
<keyword evidence="4 7" id="KW-1133">Transmembrane helix</keyword>
<dbReference type="GO" id="GO:0016036">
    <property type="term" value="P:cellular response to phosphate starvation"/>
    <property type="evidence" value="ECO:0007669"/>
    <property type="project" value="TreeGrafter"/>
</dbReference>
<feature type="transmembrane region" description="Helical" evidence="7">
    <location>
        <begin position="549"/>
        <end position="567"/>
    </location>
</feature>
<name>A0A367JF66_RHIAZ</name>
<evidence type="ECO:0000256" key="1">
    <source>
        <dbReference type="ARBA" id="ARBA00004141"/>
    </source>
</evidence>
<comment type="caution">
    <text evidence="10">The sequence shown here is derived from an EMBL/GenBank/DDBJ whole genome shotgun (WGS) entry which is preliminary data.</text>
</comment>
<dbReference type="AlphaFoldDB" id="A0A367JF66"/>
<protein>
    <recommendedName>
        <fullName evidence="12">Xenotropic and polytropic retrovirus receptor 1</fullName>
    </recommendedName>
</protein>
<dbReference type="Pfam" id="PF03124">
    <property type="entry name" value="EXS"/>
    <property type="match status" value="1"/>
</dbReference>
<dbReference type="Pfam" id="PF03105">
    <property type="entry name" value="SPX"/>
    <property type="match status" value="2"/>
</dbReference>
<keyword evidence="5 7" id="KW-0472">Membrane</keyword>
<feature type="transmembrane region" description="Helical" evidence="7">
    <location>
        <begin position="649"/>
        <end position="669"/>
    </location>
</feature>
<sequence length="829" mass="96848">MKFAKYLESQSVPEWRKAYINYKALKKRLKAIEKYRRQNEEKEDCRLELVISALENIDPEIQSSPRKYTAPARTQSSTLDNRSTGGQARSLSFASSRWLDRLSKRLNNRQETELGRVSRPTVQVNNLQVASILEEAIKHASEPEQYFFVVLDQDLETISKFYDSKEKEAEAKYEAIEMQVKIVKSFASKISKTNPSGNHDSNDRGLHFGQWFGRSDSVDSALTEISNLPDSIKYTNDQHVSYNVARSRLKMAITEYYRSLELLKSFKILNETGFRKILKKFDKTAGWKASTLYFQKLNQYHWIRSRKIDDLLDDTESLYIKEFAGGHRRKGMNQLRLPERDDHYTPVSWRTGFYLGLTLAFFARVIQLALDPAVRQQLPNMYFSLQMYACFFLPIIFCVGFSVNALVWTRCHINYKFIFEFNPRDNLDYHQFAELPLLLLLLLSMTMYVDFSQALVPVIPSELCPLVFFSMALGIMACPFPIFYYSSRKWFWATLGRILLSYFLPIEFRDFFIADELNSLSYSFWTLTYFFCAYAYQWSNLSANCQVKLFWFTPIVASLPPWWRFLQCLRRYKDSGEKVHLLNALKYITSIAAALLNGYKRMTDSTTIKVAWIISLIINSSYTSAWDIKMDWGILQLNSHHFLLRDDLVFYRWTYYVAIPLNIILRFAWILNTLSLNLSNDMISFIVAALEVYRRFQWNFFRLENEHINNCGNFRAIKEIPLPFAFDKTNKVTIDQEEGRIQLPVEPHEIATPSQAKTSVDMMGSFYGRRDFENKQDLEEKNATASKILNPRPSKVEAVLERIKSRKSSVALEESETDQDDSPEDEDSD</sequence>
<dbReference type="PROSITE" id="PS51382">
    <property type="entry name" value="SPX"/>
    <property type="match status" value="1"/>
</dbReference>
<feature type="region of interest" description="Disordered" evidence="6">
    <location>
        <begin position="62"/>
        <end position="88"/>
    </location>
</feature>
<evidence type="ECO:0000259" key="9">
    <source>
        <dbReference type="PROSITE" id="PS51382"/>
    </source>
</evidence>
<evidence type="ECO:0000256" key="2">
    <source>
        <dbReference type="ARBA" id="ARBA00009665"/>
    </source>
</evidence>
<reference evidence="10 11" key="1">
    <citation type="journal article" date="2018" name="G3 (Bethesda)">
        <title>Phylogenetic and Phylogenomic Definition of Rhizopus Species.</title>
        <authorList>
            <person name="Gryganskyi A.P."/>
            <person name="Golan J."/>
            <person name="Dolatabadi S."/>
            <person name="Mondo S."/>
            <person name="Robb S."/>
            <person name="Idnurm A."/>
            <person name="Muszewska A."/>
            <person name="Steczkiewicz K."/>
            <person name="Masonjones S."/>
            <person name="Liao H.L."/>
            <person name="Gajdeczka M.T."/>
            <person name="Anike F."/>
            <person name="Vuek A."/>
            <person name="Anishchenko I.M."/>
            <person name="Voigt K."/>
            <person name="de Hoog G.S."/>
            <person name="Smith M.E."/>
            <person name="Heitman J."/>
            <person name="Vilgalys R."/>
            <person name="Stajich J.E."/>
        </authorList>
    </citation>
    <scope>NUCLEOTIDE SEQUENCE [LARGE SCALE GENOMIC DNA]</scope>
    <source>
        <strain evidence="10 11">CBS 357.93</strain>
    </source>
</reference>
<proteinExistence type="inferred from homology"/>
<dbReference type="GO" id="GO:0006817">
    <property type="term" value="P:phosphate ion transport"/>
    <property type="evidence" value="ECO:0007669"/>
    <property type="project" value="TreeGrafter"/>
</dbReference>
<feature type="transmembrane region" description="Helical" evidence="7">
    <location>
        <begin position="610"/>
        <end position="628"/>
    </location>
</feature>
<dbReference type="OrthoDB" id="9970435at2759"/>
<evidence type="ECO:0000256" key="7">
    <source>
        <dbReference type="SAM" id="Phobius"/>
    </source>
</evidence>